<comment type="catalytic activity">
    <reaction evidence="7">
        <text>carbamoyl phosphate + L-aspartate = N-carbamoyl-L-aspartate + phosphate + H(+)</text>
        <dbReference type="Rhea" id="RHEA:20013"/>
        <dbReference type="ChEBI" id="CHEBI:15378"/>
        <dbReference type="ChEBI" id="CHEBI:29991"/>
        <dbReference type="ChEBI" id="CHEBI:32814"/>
        <dbReference type="ChEBI" id="CHEBI:43474"/>
        <dbReference type="ChEBI" id="CHEBI:58228"/>
        <dbReference type="EC" id="2.1.3.2"/>
    </reaction>
</comment>
<feature type="domain" description="Aspartate/ornithine carbamoyltransferase Asp/Orn-binding" evidence="8">
    <location>
        <begin position="155"/>
        <end position="287"/>
    </location>
</feature>
<comment type="function">
    <text evidence="6">Catalyzes the condensation of carbamoyl phosphate and aspartate to form carbamoyl aspartate and inorganic phosphate, the committed step in the de novo pyrimidine nucleotide biosynthesis pathway.</text>
</comment>
<evidence type="ECO:0000256" key="3">
    <source>
        <dbReference type="ARBA" id="ARBA00013008"/>
    </source>
</evidence>
<dbReference type="UniPathway" id="UPA00070">
    <property type="reaction ID" value="UER00116"/>
</dbReference>
<evidence type="ECO:0000256" key="4">
    <source>
        <dbReference type="ARBA" id="ARBA00022679"/>
    </source>
</evidence>
<evidence type="ECO:0000256" key="1">
    <source>
        <dbReference type="ARBA" id="ARBA00004852"/>
    </source>
</evidence>
<dbReference type="InterPro" id="IPR006130">
    <property type="entry name" value="Asp/Orn_carbamoylTrfase"/>
</dbReference>
<dbReference type="GO" id="GO:0016597">
    <property type="term" value="F:amino acid binding"/>
    <property type="evidence" value="ECO:0007669"/>
    <property type="project" value="InterPro"/>
</dbReference>
<dbReference type="NCBIfam" id="TIGR00670">
    <property type="entry name" value="asp_carb_tr"/>
    <property type="match status" value="1"/>
</dbReference>
<evidence type="ECO:0000256" key="5">
    <source>
        <dbReference type="ARBA" id="ARBA00022975"/>
    </source>
</evidence>
<name>A0A6C0D1Z2_9ZZZZ</name>
<keyword evidence="4" id="KW-0808">Transferase</keyword>
<dbReference type="GO" id="GO:0006520">
    <property type="term" value="P:amino acid metabolic process"/>
    <property type="evidence" value="ECO:0007669"/>
    <property type="project" value="InterPro"/>
</dbReference>
<dbReference type="Gene3D" id="3.40.50.1370">
    <property type="entry name" value="Aspartate/ornithine carbamoyltransferase"/>
    <property type="match status" value="2"/>
</dbReference>
<dbReference type="SUPFAM" id="SSF53671">
    <property type="entry name" value="Aspartate/ornithine carbamoyltransferase"/>
    <property type="match status" value="1"/>
</dbReference>
<dbReference type="GO" id="GO:0006207">
    <property type="term" value="P:'de novo' pyrimidine nucleobase biosynthetic process"/>
    <property type="evidence" value="ECO:0007669"/>
    <property type="project" value="InterPro"/>
</dbReference>
<sequence>MTYTQNSKQNSLISVKDFTREKVMHYIKKAEKFEKYENNSKNLKTMINLFYEPSTRTSCSFHTAMLKMGGNIIEIADNSSAKKGESLEDTIKTVSNYGDVIVLRHPEKGAAERAANVATVPVINAGDGNGEHPTQALLDIYTIYKELNKDLEKDNITVTFMGDIKNSRTIHSLIHLLNLFDVTYIFISPPGLEIDTTGLNVLNATLEEALKITDVVYVTRIQKERIDGIFEPICLSKELLSSAYPDLIIMHPLPRQEELPPEIDDDPRAVYFKQVANGVTMRMAILDELL</sequence>
<dbReference type="PANTHER" id="PTHR45753">
    <property type="entry name" value="ORNITHINE CARBAMOYLTRANSFERASE, MITOCHONDRIAL"/>
    <property type="match status" value="1"/>
</dbReference>
<comment type="similarity">
    <text evidence="2">Belongs to the aspartate/ornithine carbamoyltransferase superfamily. ATCase family.</text>
</comment>
<dbReference type="GO" id="GO:0004070">
    <property type="term" value="F:aspartate carbamoyltransferase activity"/>
    <property type="evidence" value="ECO:0007669"/>
    <property type="project" value="UniProtKB-EC"/>
</dbReference>
<dbReference type="PANTHER" id="PTHR45753:SF6">
    <property type="entry name" value="ASPARTATE CARBAMOYLTRANSFERASE"/>
    <property type="match status" value="1"/>
</dbReference>
<dbReference type="Pfam" id="PF02729">
    <property type="entry name" value="OTCace_N"/>
    <property type="match status" value="1"/>
</dbReference>
<dbReference type="InterPro" id="IPR002082">
    <property type="entry name" value="Asp_carbamoyltransf"/>
</dbReference>
<dbReference type="PRINTS" id="PR00100">
    <property type="entry name" value="AOTCASE"/>
</dbReference>
<evidence type="ECO:0000256" key="2">
    <source>
        <dbReference type="ARBA" id="ARBA00008896"/>
    </source>
</evidence>
<accession>A0A6C0D1Z2</accession>
<dbReference type="Pfam" id="PF00185">
    <property type="entry name" value="OTCace"/>
    <property type="match status" value="1"/>
</dbReference>
<dbReference type="EMBL" id="MN739529">
    <property type="protein sequence ID" value="QHT10788.1"/>
    <property type="molecule type" value="Genomic_DNA"/>
</dbReference>
<dbReference type="InterPro" id="IPR036901">
    <property type="entry name" value="Asp/Orn_carbamoylTrfase_sf"/>
</dbReference>
<protein>
    <recommendedName>
        <fullName evidence="3">aspartate carbamoyltransferase</fullName>
        <ecNumber evidence="3">2.1.3.2</ecNumber>
    </recommendedName>
</protein>
<evidence type="ECO:0000259" key="9">
    <source>
        <dbReference type="Pfam" id="PF02729"/>
    </source>
</evidence>
<organism evidence="10">
    <name type="scientific">viral metagenome</name>
    <dbReference type="NCBI Taxonomy" id="1070528"/>
    <lineage>
        <taxon>unclassified sequences</taxon>
        <taxon>metagenomes</taxon>
        <taxon>organismal metagenomes</taxon>
    </lineage>
</organism>
<keyword evidence="5" id="KW-0665">Pyrimidine biosynthesis</keyword>
<dbReference type="PROSITE" id="PS00097">
    <property type="entry name" value="CARBAMOYLTRANSFERASE"/>
    <property type="match status" value="1"/>
</dbReference>
<evidence type="ECO:0000259" key="8">
    <source>
        <dbReference type="Pfam" id="PF00185"/>
    </source>
</evidence>
<dbReference type="AlphaFoldDB" id="A0A6C0D1Z2"/>
<dbReference type="EC" id="2.1.3.2" evidence="3"/>
<dbReference type="InterPro" id="IPR006131">
    <property type="entry name" value="Asp_carbamoyltransf_Asp/Orn-bd"/>
</dbReference>
<proteinExistence type="inferred from homology"/>
<comment type="pathway">
    <text evidence="1">Pyrimidine metabolism; UMP biosynthesis via de novo pathway; (S)-dihydroorotate from bicarbonate: step 2/3.</text>
</comment>
<dbReference type="PRINTS" id="PR00101">
    <property type="entry name" value="ATCASE"/>
</dbReference>
<dbReference type="GO" id="GO:0044205">
    <property type="term" value="P:'de novo' UMP biosynthetic process"/>
    <property type="evidence" value="ECO:0007669"/>
    <property type="project" value="UniProtKB-UniPathway"/>
</dbReference>
<evidence type="ECO:0000256" key="6">
    <source>
        <dbReference type="ARBA" id="ARBA00043884"/>
    </source>
</evidence>
<evidence type="ECO:0000313" key="10">
    <source>
        <dbReference type="EMBL" id="QHT10788.1"/>
    </source>
</evidence>
<dbReference type="InterPro" id="IPR006132">
    <property type="entry name" value="Asp/Orn_carbamoyltranf_P-bd"/>
</dbReference>
<dbReference type="NCBIfam" id="NF002032">
    <property type="entry name" value="PRK00856.1"/>
    <property type="match status" value="1"/>
</dbReference>
<reference evidence="10" key="1">
    <citation type="journal article" date="2020" name="Nature">
        <title>Giant virus diversity and host interactions through global metagenomics.</title>
        <authorList>
            <person name="Schulz F."/>
            <person name="Roux S."/>
            <person name="Paez-Espino D."/>
            <person name="Jungbluth S."/>
            <person name="Walsh D.A."/>
            <person name="Denef V.J."/>
            <person name="McMahon K.D."/>
            <person name="Konstantinidis K.T."/>
            <person name="Eloe-Fadrosh E.A."/>
            <person name="Kyrpides N.C."/>
            <person name="Woyke T."/>
        </authorList>
    </citation>
    <scope>NUCLEOTIDE SEQUENCE</scope>
    <source>
        <strain evidence="10">GVMAG-M-3300023174-107</strain>
    </source>
</reference>
<evidence type="ECO:0000256" key="7">
    <source>
        <dbReference type="ARBA" id="ARBA00048859"/>
    </source>
</evidence>
<feature type="domain" description="Aspartate/ornithine carbamoyltransferase carbamoyl-P binding" evidence="9">
    <location>
        <begin position="11"/>
        <end position="144"/>
    </location>
</feature>